<dbReference type="OrthoDB" id="439568at2759"/>
<organism evidence="1 2">
    <name type="scientific">Symbiodinium natans</name>
    <dbReference type="NCBI Taxonomy" id="878477"/>
    <lineage>
        <taxon>Eukaryota</taxon>
        <taxon>Sar</taxon>
        <taxon>Alveolata</taxon>
        <taxon>Dinophyceae</taxon>
        <taxon>Suessiales</taxon>
        <taxon>Symbiodiniaceae</taxon>
        <taxon>Symbiodinium</taxon>
    </lineage>
</organism>
<accession>A0A812J0K3</accession>
<evidence type="ECO:0000313" key="1">
    <source>
        <dbReference type="EMBL" id="CAE7193645.1"/>
    </source>
</evidence>
<protein>
    <submittedName>
        <fullName evidence="1">True protein</fullName>
    </submittedName>
</protein>
<dbReference type="PANTHER" id="PTHR11439:SF467">
    <property type="entry name" value="INTEGRASE CATALYTIC DOMAIN-CONTAINING PROTEIN"/>
    <property type="match status" value="1"/>
</dbReference>
<reference evidence="1" key="1">
    <citation type="submission" date="2021-02" db="EMBL/GenBank/DDBJ databases">
        <authorList>
            <person name="Dougan E. K."/>
            <person name="Rhodes N."/>
            <person name="Thang M."/>
            <person name="Chan C."/>
        </authorList>
    </citation>
    <scope>NUCLEOTIDE SEQUENCE</scope>
</reference>
<name>A0A812J0K3_9DINO</name>
<proteinExistence type="predicted"/>
<dbReference type="PANTHER" id="PTHR11439">
    <property type="entry name" value="GAG-POL-RELATED RETROTRANSPOSON"/>
    <property type="match status" value="1"/>
</dbReference>
<evidence type="ECO:0000313" key="2">
    <source>
        <dbReference type="Proteomes" id="UP000604046"/>
    </source>
</evidence>
<sequence>MALSQALNGLRLSSRAWLEYITSDTLGPLGLHACEREPCLFSGLVDGVECLVLLYVDDVLIACPSQKVINKIFAALQSRVPTKLTGRILSSKGGGGHLRFLGRNIERRPGEAALTLFVDANYLDSCYDDYKLSGRGGGSSAFPDIRAVLEKSSNSHVLSAEAHAKFRRVLGKLAWFAQTREDLHIAISLVSVGQSAPTAAHEEALRALLRFLRKDGDVRVHFPSPETMSNDSYQEVSVFSDASYAPMRSLGRKSITGGVIILQGSLIKALARQQASVTLSSCEAELHAIQTMTQESLVESSVQAEALPKAIAGPKRTPMLTLQDVQAKYSEQQICRIIRWYEGVKTTIPDFERYG</sequence>
<keyword evidence="2" id="KW-1185">Reference proteome</keyword>
<gene>
    <name evidence="1" type="primary">true</name>
    <name evidence="1" type="ORF">SNAT2548_LOCUS5248</name>
</gene>
<dbReference type="Proteomes" id="UP000604046">
    <property type="component" value="Unassembled WGS sequence"/>
</dbReference>
<dbReference type="EMBL" id="CAJNDS010000335">
    <property type="protein sequence ID" value="CAE7193645.1"/>
    <property type="molecule type" value="Genomic_DNA"/>
</dbReference>
<comment type="caution">
    <text evidence="1">The sequence shown here is derived from an EMBL/GenBank/DDBJ whole genome shotgun (WGS) entry which is preliminary data.</text>
</comment>
<dbReference type="AlphaFoldDB" id="A0A812J0K3"/>